<accession>A0A6M0Q7C4</accession>
<evidence type="ECO:0000313" key="1">
    <source>
        <dbReference type="EMBL" id="NEY72256.1"/>
    </source>
</evidence>
<reference evidence="1 2" key="1">
    <citation type="submission" date="2020-02" db="EMBL/GenBank/DDBJ databases">
        <title>Bacillus aquiflavi sp. nov., isolated from yellow water of strong flavor Chinese baijiu in Yibin region of China.</title>
        <authorList>
            <person name="Xie J."/>
        </authorList>
    </citation>
    <scope>NUCLEOTIDE SEQUENCE [LARGE SCALE GENOMIC DNA]</scope>
    <source>
        <strain evidence="1 2">SA4</strain>
    </source>
</reference>
<evidence type="ECO:0000313" key="2">
    <source>
        <dbReference type="Proteomes" id="UP000481043"/>
    </source>
</evidence>
<dbReference type="RefSeq" id="WP_163179711.1">
    <property type="nucleotide sequence ID" value="NZ_JAAIWM010000003.1"/>
</dbReference>
<comment type="caution">
    <text evidence="1">The sequence shown here is derived from an EMBL/GenBank/DDBJ whole genome shotgun (WGS) entry which is preliminary data.</text>
</comment>
<dbReference type="AlphaFoldDB" id="A0A6M0Q7C4"/>
<protein>
    <submittedName>
        <fullName evidence="1">Uncharacterized protein</fullName>
    </submittedName>
</protein>
<gene>
    <name evidence="1" type="ORF">G4D63_11020</name>
</gene>
<proteinExistence type="predicted"/>
<keyword evidence="2" id="KW-1185">Reference proteome</keyword>
<organism evidence="1 2">
    <name type="scientific">Bacillus mesophilus</name>
    <dbReference type="NCBI Taxonomy" id="1808955"/>
    <lineage>
        <taxon>Bacteria</taxon>
        <taxon>Bacillati</taxon>
        <taxon>Bacillota</taxon>
        <taxon>Bacilli</taxon>
        <taxon>Bacillales</taxon>
        <taxon>Bacillaceae</taxon>
        <taxon>Bacillus</taxon>
    </lineage>
</organism>
<dbReference type="EMBL" id="JAAIWM010000003">
    <property type="protein sequence ID" value="NEY72256.1"/>
    <property type="molecule type" value="Genomic_DNA"/>
</dbReference>
<dbReference type="Proteomes" id="UP000481043">
    <property type="component" value="Unassembled WGS sequence"/>
</dbReference>
<name>A0A6M0Q7C4_9BACI</name>
<sequence length="106" mass="12695">MNHKELKETIIQLIDNIVSRIEQLNNYTSEQEVEIKERFIFLIEDLDILIKGVEHFDPEQNNGELFYILNRLVEILENNEFYLLQDVLSQELSPILLHWRGIIDNE</sequence>